<protein>
    <recommendedName>
        <fullName evidence="4">Heparin-sulfate lyase N-terminal domain-containing protein</fullName>
    </recommendedName>
</protein>
<reference evidence="2 3" key="1">
    <citation type="journal article" date="2018" name="BMC Genomics">
        <title>The genome of Naegleria lovaniensis, the basis for a comparative approach to unravel pathogenicity factors of the human pathogenic amoeba N. fowleri.</title>
        <authorList>
            <person name="Liechti N."/>
            <person name="Schurch N."/>
            <person name="Bruggmann R."/>
            <person name="Wittwer M."/>
        </authorList>
    </citation>
    <scope>NUCLEOTIDE SEQUENCE [LARGE SCALE GENOMIC DNA]</scope>
    <source>
        <strain evidence="2 3">ATCC 30569</strain>
    </source>
</reference>
<dbReference type="Gene3D" id="1.50.10.100">
    <property type="entry name" value="Chondroitin AC/alginate lyase"/>
    <property type="match status" value="1"/>
</dbReference>
<evidence type="ECO:0008006" key="4">
    <source>
        <dbReference type="Google" id="ProtNLM"/>
    </source>
</evidence>
<accession>A0AA88KPM3</accession>
<dbReference type="Gene3D" id="2.70.98.70">
    <property type="match status" value="1"/>
</dbReference>
<feature type="chain" id="PRO_5041701885" description="Heparin-sulfate lyase N-terminal domain-containing protein" evidence="1">
    <location>
        <begin position="17"/>
        <end position="714"/>
    </location>
</feature>
<keyword evidence="1" id="KW-0732">Signal</keyword>
<dbReference type="EMBL" id="PYSW02000002">
    <property type="protein sequence ID" value="KAG2393308.1"/>
    <property type="molecule type" value="Genomic_DNA"/>
</dbReference>
<dbReference type="AlphaFoldDB" id="A0AA88KPM3"/>
<proteinExistence type="predicted"/>
<name>A0AA88KPM3_NAELO</name>
<dbReference type="Proteomes" id="UP000816034">
    <property type="component" value="Unassembled WGS sequence"/>
</dbReference>
<gene>
    <name evidence="2" type="ORF">C9374_006839</name>
</gene>
<sequence>MLTMVWLVVDMLVVHAATVWNLAPLGSPRIIFRDTVYASKLRADMSKPTRAASAFKSFVDSGVTTGGSQTGTIYEFRAWHAALMSRVTGQSSYCTFAVNDADAFVKSEEALIANGEKPVVAYDSYLEVGTHVGNVMMVYDWCRAQTSSSQRSRWVAYVNQAVSNVWNCTTAKWGNRLEPWSCWSVNDPANNYYYSFIRATMMVGLATFGENPLADMWLQQFRNVKLGKELIPYFNKELVSGGSLEGTGYGTSHKELFTLYDWWQRSTGENIANLMPHTYNSLQWILHQMVPTLDYLAPIGDHARESTAAFYDYHRHYILVLCSLYPTSPLARVAKTILSKSSVPQMTGGFNTYADFMFDINHVVAAPLNDTQLLTTSFRGDSTGILATRSSWESDAVYAQLMCGPYTQSHAHRDQGSLLLYKKGWLAIDENINTHSGIQQGEAFHNMIRIDVAGQTLPQRLDTSCQMSALSDSSVYTYALAKVTPSYGGHPAVKKVEREFLFIKPSTFVVMDRVVTTTAFNAKRVYMMNFASAPTSSGSSITVNNGKSSMTMTTLSPWSQARNNFDWASIESDANSGVRVDIVDGSSQASTSNTTHFLNVMSVDGSVVVATRESDSNGMMVACLSLADGRSVLVRFSKDGTGGSLRIVKSGVVQLDENFTNGKQALGVVQSSGIAVRRKEKQHVVNDSVSDKYVHGWVKQVLIMMLVVVLLVKL</sequence>
<feature type="signal peptide" evidence="1">
    <location>
        <begin position="1"/>
        <end position="16"/>
    </location>
</feature>
<dbReference type="InterPro" id="IPR008929">
    <property type="entry name" value="Chondroitin_lyas"/>
</dbReference>
<organism evidence="2 3">
    <name type="scientific">Naegleria lovaniensis</name>
    <name type="common">Amoeba</name>
    <dbReference type="NCBI Taxonomy" id="51637"/>
    <lineage>
        <taxon>Eukaryota</taxon>
        <taxon>Discoba</taxon>
        <taxon>Heterolobosea</taxon>
        <taxon>Tetramitia</taxon>
        <taxon>Eutetramitia</taxon>
        <taxon>Vahlkampfiidae</taxon>
        <taxon>Naegleria</taxon>
    </lineage>
</organism>
<comment type="caution">
    <text evidence="2">The sequence shown here is derived from an EMBL/GenBank/DDBJ whole genome shotgun (WGS) entry which is preliminary data.</text>
</comment>
<evidence type="ECO:0000313" key="2">
    <source>
        <dbReference type="EMBL" id="KAG2393308.1"/>
    </source>
</evidence>
<evidence type="ECO:0000256" key="1">
    <source>
        <dbReference type="SAM" id="SignalP"/>
    </source>
</evidence>
<dbReference type="RefSeq" id="XP_044555202.1">
    <property type="nucleotide sequence ID" value="XM_044696743.1"/>
</dbReference>
<evidence type="ECO:0000313" key="3">
    <source>
        <dbReference type="Proteomes" id="UP000816034"/>
    </source>
</evidence>
<dbReference type="GeneID" id="68099293"/>
<keyword evidence="3" id="KW-1185">Reference proteome</keyword>